<dbReference type="PROSITE" id="PS50294">
    <property type="entry name" value="WD_REPEATS_REGION"/>
    <property type="match status" value="1"/>
</dbReference>
<evidence type="ECO:0000313" key="5">
    <source>
        <dbReference type="Proteomes" id="UP000305948"/>
    </source>
</evidence>
<dbReference type="PANTHER" id="PTHR44090:SF1">
    <property type="entry name" value="SUPERKILLER COMPLEX PROTEIN 8"/>
    <property type="match status" value="1"/>
</dbReference>
<feature type="repeat" description="WD" evidence="3">
    <location>
        <begin position="205"/>
        <end position="239"/>
    </location>
</feature>
<dbReference type="Pfam" id="PF00400">
    <property type="entry name" value="WD40"/>
    <property type="match status" value="4"/>
</dbReference>
<dbReference type="InterPro" id="IPR051510">
    <property type="entry name" value="SKI8"/>
</dbReference>
<evidence type="ECO:0000256" key="2">
    <source>
        <dbReference type="ARBA" id="ARBA00022737"/>
    </source>
</evidence>
<gene>
    <name evidence="4" type="ORF">OE88DRAFT_1720933</name>
</gene>
<protein>
    <submittedName>
        <fullName evidence="4">WD repeat-containing protein 61</fullName>
    </submittedName>
</protein>
<dbReference type="PROSITE" id="PS50082">
    <property type="entry name" value="WD_REPEATS_2"/>
    <property type="match status" value="1"/>
</dbReference>
<evidence type="ECO:0000313" key="4">
    <source>
        <dbReference type="EMBL" id="TFK47026.1"/>
    </source>
</evidence>
<keyword evidence="5" id="KW-1185">Reference proteome</keyword>
<dbReference type="STRING" id="5364.A0A5C3MRK3"/>
<keyword evidence="2" id="KW-0677">Repeat</keyword>
<dbReference type="GO" id="GO:0032991">
    <property type="term" value="C:protein-containing complex"/>
    <property type="evidence" value="ECO:0007669"/>
    <property type="project" value="UniProtKB-ARBA"/>
</dbReference>
<dbReference type="InterPro" id="IPR036322">
    <property type="entry name" value="WD40_repeat_dom_sf"/>
</dbReference>
<proteinExistence type="predicted"/>
<dbReference type="Gene3D" id="2.130.10.10">
    <property type="entry name" value="YVTN repeat-like/Quinoprotein amine dehydrogenase"/>
    <property type="match status" value="2"/>
</dbReference>
<dbReference type="CDD" id="cd00200">
    <property type="entry name" value="WD40"/>
    <property type="match status" value="1"/>
</dbReference>
<evidence type="ECO:0000256" key="1">
    <source>
        <dbReference type="ARBA" id="ARBA00022574"/>
    </source>
</evidence>
<organism evidence="4 5">
    <name type="scientific">Heliocybe sulcata</name>
    <dbReference type="NCBI Taxonomy" id="5364"/>
    <lineage>
        <taxon>Eukaryota</taxon>
        <taxon>Fungi</taxon>
        <taxon>Dikarya</taxon>
        <taxon>Basidiomycota</taxon>
        <taxon>Agaricomycotina</taxon>
        <taxon>Agaricomycetes</taxon>
        <taxon>Gloeophyllales</taxon>
        <taxon>Gloeophyllaceae</taxon>
        <taxon>Heliocybe</taxon>
    </lineage>
</organism>
<evidence type="ECO:0000256" key="3">
    <source>
        <dbReference type="PROSITE-ProRule" id="PRU00221"/>
    </source>
</evidence>
<dbReference type="Proteomes" id="UP000305948">
    <property type="component" value="Unassembled WGS sequence"/>
</dbReference>
<dbReference type="PANTHER" id="PTHR44090">
    <property type="entry name" value="WD REPEAT-CONTAINING PROTEIN 61"/>
    <property type="match status" value="1"/>
</dbReference>
<dbReference type="InterPro" id="IPR001680">
    <property type="entry name" value="WD40_rpt"/>
</dbReference>
<sequence length="335" mass="35212">MEELYTLLRIHYYGVGIISLAYLLALEAKEPHSDAIWGIHFSPSSHIISVSASGQVHAYDSTSGQLSASAPPHTLGVTSLSVGAGGKKVLYNTIEGLTALWDVESGEVQGRWESYRRKGESEPAWSVSLNPTGATYAATGGGGNAIIHSADPSSFGEPQAKLSSGRTKFGMFCKHSPDGSRLALSSETGQIYVFDLASTQLTATYTSHAMAVRSLAWSPDSQLLLSASEDKRMILHDVRGAGGAVASLTGHTSWVLANDISPDGRLAVSGLTNSLARSADRTAKLWDLSARTCVSTIQDPCAGEVWGVSWAKHGMNAFVAGGEDGVARVFRAGGA</sequence>
<dbReference type="SMART" id="SM00320">
    <property type="entry name" value="WD40"/>
    <property type="match status" value="7"/>
</dbReference>
<keyword evidence="1 3" id="KW-0853">WD repeat</keyword>
<dbReference type="EMBL" id="ML213526">
    <property type="protein sequence ID" value="TFK47026.1"/>
    <property type="molecule type" value="Genomic_DNA"/>
</dbReference>
<dbReference type="InterPro" id="IPR015943">
    <property type="entry name" value="WD40/YVTN_repeat-like_dom_sf"/>
</dbReference>
<dbReference type="GO" id="GO:0005634">
    <property type="term" value="C:nucleus"/>
    <property type="evidence" value="ECO:0007669"/>
    <property type="project" value="TreeGrafter"/>
</dbReference>
<name>A0A5C3MRK3_9AGAM</name>
<reference evidence="4 5" key="1">
    <citation type="journal article" date="2019" name="Nat. Ecol. Evol.">
        <title>Megaphylogeny resolves global patterns of mushroom evolution.</title>
        <authorList>
            <person name="Varga T."/>
            <person name="Krizsan K."/>
            <person name="Foldi C."/>
            <person name="Dima B."/>
            <person name="Sanchez-Garcia M."/>
            <person name="Sanchez-Ramirez S."/>
            <person name="Szollosi G.J."/>
            <person name="Szarkandi J.G."/>
            <person name="Papp V."/>
            <person name="Albert L."/>
            <person name="Andreopoulos W."/>
            <person name="Angelini C."/>
            <person name="Antonin V."/>
            <person name="Barry K.W."/>
            <person name="Bougher N.L."/>
            <person name="Buchanan P."/>
            <person name="Buyck B."/>
            <person name="Bense V."/>
            <person name="Catcheside P."/>
            <person name="Chovatia M."/>
            <person name="Cooper J."/>
            <person name="Damon W."/>
            <person name="Desjardin D."/>
            <person name="Finy P."/>
            <person name="Geml J."/>
            <person name="Haridas S."/>
            <person name="Hughes K."/>
            <person name="Justo A."/>
            <person name="Karasinski D."/>
            <person name="Kautmanova I."/>
            <person name="Kiss B."/>
            <person name="Kocsube S."/>
            <person name="Kotiranta H."/>
            <person name="LaButti K.M."/>
            <person name="Lechner B.E."/>
            <person name="Liimatainen K."/>
            <person name="Lipzen A."/>
            <person name="Lukacs Z."/>
            <person name="Mihaltcheva S."/>
            <person name="Morgado L.N."/>
            <person name="Niskanen T."/>
            <person name="Noordeloos M.E."/>
            <person name="Ohm R.A."/>
            <person name="Ortiz-Santana B."/>
            <person name="Ovrebo C."/>
            <person name="Racz N."/>
            <person name="Riley R."/>
            <person name="Savchenko A."/>
            <person name="Shiryaev A."/>
            <person name="Soop K."/>
            <person name="Spirin V."/>
            <person name="Szebenyi C."/>
            <person name="Tomsovsky M."/>
            <person name="Tulloss R.E."/>
            <person name="Uehling J."/>
            <person name="Grigoriev I.V."/>
            <person name="Vagvolgyi C."/>
            <person name="Papp T."/>
            <person name="Martin F.M."/>
            <person name="Miettinen O."/>
            <person name="Hibbett D.S."/>
            <person name="Nagy L.G."/>
        </authorList>
    </citation>
    <scope>NUCLEOTIDE SEQUENCE [LARGE SCALE GENOMIC DNA]</scope>
    <source>
        <strain evidence="4 5">OMC1185</strain>
    </source>
</reference>
<dbReference type="SUPFAM" id="SSF50978">
    <property type="entry name" value="WD40 repeat-like"/>
    <property type="match status" value="1"/>
</dbReference>
<accession>A0A5C3MRK3</accession>
<dbReference type="OrthoDB" id="538223at2759"/>
<dbReference type="AlphaFoldDB" id="A0A5C3MRK3"/>